<evidence type="ECO:0000256" key="2">
    <source>
        <dbReference type="ARBA" id="ARBA00022490"/>
    </source>
</evidence>
<reference evidence="4" key="1">
    <citation type="submission" date="2022-03" db="EMBL/GenBank/DDBJ databases">
        <authorList>
            <person name="Alioto T."/>
            <person name="Alioto T."/>
            <person name="Gomez Garrido J."/>
        </authorList>
    </citation>
    <scope>NUCLEOTIDE SEQUENCE</scope>
</reference>
<keyword evidence="5" id="KW-1185">Reference proteome</keyword>
<dbReference type="GO" id="GO:0003729">
    <property type="term" value="F:mRNA binding"/>
    <property type="evidence" value="ECO:0007669"/>
    <property type="project" value="TreeGrafter"/>
</dbReference>
<dbReference type="Proteomes" id="UP001295444">
    <property type="component" value="Unassembled WGS sequence"/>
</dbReference>
<comment type="subcellular location">
    <subcellularLocation>
        <location evidence="1">Cytoplasm</location>
    </subcellularLocation>
</comment>
<accession>A0AAD1TPF2</accession>
<feature type="non-terminal residue" evidence="4">
    <location>
        <position position="281"/>
    </location>
</feature>
<evidence type="ECO:0000256" key="1">
    <source>
        <dbReference type="ARBA" id="ARBA00004496"/>
    </source>
</evidence>
<dbReference type="Pfam" id="PF26034">
    <property type="entry name" value="PHAT_SMAUG"/>
    <property type="match status" value="1"/>
</dbReference>
<evidence type="ECO:0000313" key="5">
    <source>
        <dbReference type="Proteomes" id="UP001295444"/>
    </source>
</evidence>
<feature type="non-terminal residue" evidence="4">
    <location>
        <position position="1"/>
    </location>
</feature>
<evidence type="ECO:0000259" key="3">
    <source>
        <dbReference type="Pfam" id="PF26034"/>
    </source>
</evidence>
<name>A0AAD1TPF2_PELCU</name>
<keyword evidence="2" id="KW-0963">Cytoplasm</keyword>
<proteinExistence type="predicted"/>
<sequence>LLSLSRYSARLLSVSLVTLRACCLSLSLLCAPAVCLSRYSARLLSVSLVTLRACCLSLSLLGAPAVCLSPLISQWHQESKETVISLLLTHLPLLQPRNTDAKCEYMKLLQKVLAYTTESNSYIEESRQLLSYALIHPATTLDDRNSLALWLNHLEERLSTGYSRHGRADAPHTHMRQGSDEWQTTADSGIGEAVHGWQDKPLRENGLLPFHSSSSVPSAIQSVGSSTDAREMQFRAPIEQFFDFKPYPRAAVDCHGEIKQTVQKCVGRPYGRELSIVLLVM</sequence>
<dbReference type="GO" id="GO:0000289">
    <property type="term" value="P:nuclear-transcribed mRNA poly(A) tail shortening"/>
    <property type="evidence" value="ECO:0007669"/>
    <property type="project" value="TreeGrafter"/>
</dbReference>
<feature type="domain" description="SMAUG/ZCCHC2-like PHAT" evidence="3">
    <location>
        <begin position="72"/>
        <end position="158"/>
    </location>
</feature>
<dbReference type="GO" id="GO:0000932">
    <property type="term" value="C:P-body"/>
    <property type="evidence" value="ECO:0007669"/>
    <property type="project" value="TreeGrafter"/>
</dbReference>
<dbReference type="InterPro" id="IPR058599">
    <property type="entry name" value="PHAT_Smg/ZCCHC2-like"/>
</dbReference>
<protein>
    <submittedName>
        <fullName evidence="4">Smaug homolog 2</fullName>
    </submittedName>
</protein>
<gene>
    <name evidence="4" type="ORF">PECUL_23A004003</name>
</gene>
<dbReference type="AlphaFoldDB" id="A0AAD1TPF2"/>
<dbReference type="InterPro" id="IPR050897">
    <property type="entry name" value="SMAUG/VTS1_RNA-bind"/>
</dbReference>
<evidence type="ECO:0000313" key="4">
    <source>
        <dbReference type="EMBL" id="CAH2331116.1"/>
    </source>
</evidence>
<organism evidence="4 5">
    <name type="scientific">Pelobates cultripes</name>
    <name type="common">Western spadefoot toad</name>
    <dbReference type="NCBI Taxonomy" id="61616"/>
    <lineage>
        <taxon>Eukaryota</taxon>
        <taxon>Metazoa</taxon>
        <taxon>Chordata</taxon>
        <taxon>Craniata</taxon>
        <taxon>Vertebrata</taxon>
        <taxon>Euteleostomi</taxon>
        <taxon>Amphibia</taxon>
        <taxon>Batrachia</taxon>
        <taxon>Anura</taxon>
        <taxon>Pelobatoidea</taxon>
        <taxon>Pelobatidae</taxon>
        <taxon>Pelobates</taxon>
    </lineage>
</organism>
<comment type="caution">
    <text evidence="4">The sequence shown here is derived from an EMBL/GenBank/DDBJ whole genome shotgun (WGS) entry which is preliminary data.</text>
</comment>
<dbReference type="PANTHER" id="PTHR12515">
    <property type="entry name" value="STERILE ALPHA MOTIF DOMAIN CONTAINING PROTEIN 4-RELATED"/>
    <property type="match status" value="1"/>
</dbReference>
<dbReference type="PANTHER" id="PTHR12515:SF9">
    <property type="entry name" value="PROTEIN SMAUG HOMOLOG 2"/>
    <property type="match status" value="1"/>
</dbReference>
<dbReference type="EMBL" id="CAKOES020002282">
    <property type="protein sequence ID" value="CAH2331116.1"/>
    <property type="molecule type" value="Genomic_DNA"/>
</dbReference>